<name>A0AAV6Z8Y9_ENGPU</name>
<comment type="caution">
    <text evidence="1">The sequence shown here is derived from an EMBL/GenBank/DDBJ whole genome shotgun (WGS) entry which is preliminary data.</text>
</comment>
<dbReference type="EMBL" id="WNYA01001963">
    <property type="protein sequence ID" value="KAG8544818.1"/>
    <property type="molecule type" value="Genomic_DNA"/>
</dbReference>
<proteinExistence type="predicted"/>
<dbReference type="Proteomes" id="UP000824782">
    <property type="component" value="Unassembled WGS sequence"/>
</dbReference>
<evidence type="ECO:0000313" key="1">
    <source>
        <dbReference type="EMBL" id="KAG8544818.1"/>
    </source>
</evidence>
<gene>
    <name evidence="1" type="ORF">GDO81_021786</name>
</gene>
<keyword evidence="2" id="KW-1185">Reference proteome</keyword>
<sequence>MSMYSCIEGLLYVHVQLYRRPSICPCTAVYKAFYMSPGYISPILVHQRWPEMFSYVCLESTCPTKNKTPGKYISDRTVRYTGT</sequence>
<accession>A0AAV6Z8Y9</accession>
<protein>
    <submittedName>
        <fullName evidence="1">Uncharacterized protein</fullName>
    </submittedName>
</protein>
<reference evidence="1" key="1">
    <citation type="thesis" date="2020" institute="ProQuest LLC" country="789 East Eisenhower Parkway, Ann Arbor, MI, USA">
        <title>Comparative Genomics and Chromosome Evolution.</title>
        <authorList>
            <person name="Mudd A.B."/>
        </authorList>
    </citation>
    <scope>NUCLEOTIDE SEQUENCE</scope>
    <source>
        <strain evidence="1">237g6f4</strain>
        <tissue evidence="1">Blood</tissue>
    </source>
</reference>
<organism evidence="1 2">
    <name type="scientific">Engystomops pustulosus</name>
    <name type="common">Tungara frog</name>
    <name type="synonym">Physalaemus pustulosus</name>
    <dbReference type="NCBI Taxonomy" id="76066"/>
    <lineage>
        <taxon>Eukaryota</taxon>
        <taxon>Metazoa</taxon>
        <taxon>Chordata</taxon>
        <taxon>Craniata</taxon>
        <taxon>Vertebrata</taxon>
        <taxon>Euteleostomi</taxon>
        <taxon>Amphibia</taxon>
        <taxon>Batrachia</taxon>
        <taxon>Anura</taxon>
        <taxon>Neobatrachia</taxon>
        <taxon>Hyloidea</taxon>
        <taxon>Leptodactylidae</taxon>
        <taxon>Leiuperinae</taxon>
        <taxon>Engystomops</taxon>
    </lineage>
</organism>
<dbReference type="AlphaFoldDB" id="A0AAV6Z8Y9"/>
<evidence type="ECO:0000313" key="2">
    <source>
        <dbReference type="Proteomes" id="UP000824782"/>
    </source>
</evidence>